<sequence>MERQPSDFVLLALPLTVPPRDGETSEFNFVQVLDQLRPSTSLIFALALVVVSGGLNAR</sequence>
<protein>
    <submittedName>
        <fullName evidence="1">Uncharacterized protein</fullName>
    </submittedName>
</protein>
<accession>A0A517LV17</accession>
<dbReference type="AlphaFoldDB" id="A0A517LV17"/>
<gene>
    <name evidence="1" type="ORF">EC9_06240</name>
</gene>
<organism evidence="1 2">
    <name type="scientific">Rosistilla ulvae</name>
    <dbReference type="NCBI Taxonomy" id="1930277"/>
    <lineage>
        <taxon>Bacteria</taxon>
        <taxon>Pseudomonadati</taxon>
        <taxon>Planctomycetota</taxon>
        <taxon>Planctomycetia</taxon>
        <taxon>Pirellulales</taxon>
        <taxon>Pirellulaceae</taxon>
        <taxon>Rosistilla</taxon>
    </lineage>
</organism>
<name>A0A517LV17_9BACT</name>
<evidence type="ECO:0000313" key="2">
    <source>
        <dbReference type="Proteomes" id="UP000319557"/>
    </source>
</evidence>
<keyword evidence="2" id="KW-1185">Reference proteome</keyword>
<proteinExistence type="predicted"/>
<dbReference type="KEGG" id="ruv:EC9_06240"/>
<evidence type="ECO:0000313" key="1">
    <source>
        <dbReference type="EMBL" id="QDS86462.1"/>
    </source>
</evidence>
<dbReference type="EMBL" id="CP036261">
    <property type="protein sequence ID" value="QDS86462.1"/>
    <property type="molecule type" value="Genomic_DNA"/>
</dbReference>
<dbReference type="Proteomes" id="UP000319557">
    <property type="component" value="Chromosome"/>
</dbReference>
<reference evidence="1 2" key="1">
    <citation type="submission" date="2019-02" db="EMBL/GenBank/DDBJ databases">
        <title>Deep-cultivation of Planctomycetes and their phenomic and genomic characterization uncovers novel biology.</title>
        <authorList>
            <person name="Wiegand S."/>
            <person name="Jogler M."/>
            <person name="Boedeker C."/>
            <person name="Pinto D."/>
            <person name="Vollmers J."/>
            <person name="Rivas-Marin E."/>
            <person name="Kohn T."/>
            <person name="Peeters S.H."/>
            <person name="Heuer A."/>
            <person name="Rast P."/>
            <person name="Oberbeckmann S."/>
            <person name="Bunk B."/>
            <person name="Jeske O."/>
            <person name="Meyerdierks A."/>
            <person name="Storesund J.E."/>
            <person name="Kallscheuer N."/>
            <person name="Luecker S."/>
            <person name="Lage O.M."/>
            <person name="Pohl T."/>
            <person name="Merkel B.J."/>
            <person name="Hornburger P."/>
            <person name="Mueller R.-W."/>
            <person name="Bruemmer F."/>
            <person name="Labrenz M."/>
            <person name="Spormann A.M."/>
            <person name="Op den Camp H."/>
            <person name="Overmann J."/>
            <person name="Amann R."/>
            <person name="Jetten M.S.M."/>
            <person name="Mascher T."/>
            <person name="Medema M.H."/>
            <person name="Devos D.P."/>
            <person name="Kaster A.-K."/>
            <person name="Ovreas L."/>
            <person name="Rohde M."/>
            <person name="Galperin M.Y."/>
            <person name="Jogler C."/>
        </authorList>
    </citation>
    <scope>NUCLEOTIDE SEQUENCE [LARGE SCALE GENOMIC DNA]</scope>
    <source>
        <strain evidence="1 2">EC9</strain>
    </source>
</reference>